<protein>
    <submittedName>
        <fullName evidence="1">Uncharacterized protein</fullName>
    </submittedName>
</protein>
<evidence type="ECO:0000313" key="1">
    <source>
        <dbReference type="EMBL" id="KAK3045260.1"/>
    </source>
</evidence>
<evidence type="ECO:0000313" key="2">
    <source>
        <dbReference type="Proteomes" id="UP001186974"/>
    </source>
</evidence>
<keyword evidence="2" id="KW-1185">Reference proteome</keyword>
<accession>A0ACC3CVX6</accession>
<proteinExistence type="predicted"/>
<feature type="non-terminal residue" evidence="1">
    <location>
        <position position="131"/>
    </location>
</feature>
<organism evidence="1 2">
    <name type="scientific">Coniosporium uncinatum</name>
    <dbReference type="NCBI Taxonomy" id="93489"/>
    <lineage>
        <taxon>Eukaryota</taxon>
        <taxon>Fungi</taxon>
        <taxon>Dikarya</taxon>
        <taxon>Ascomycota</taxon>
        <taxon>Pezizomycotina</taxon>
        <taxon>Dothideomycetes</taxon>
        <taxon>Dothideomycetes incertae sedis</taxon>
        <taxon>Coniosporium</taxon>
    </lineage>
</organism>
<dbReference type="EMBL" id="JAWDJW010010828">
    <property type="protein sequence ID" value="KAK3045260.1"/>
    <property type="molecule type" value="Genomic_DNA"/>
</dbReference>
<name>A0ACC3CVX6_9PEZI</name>
<gene>
    <name evidence="1" type="ORF">LTS18_014168</name>
</gene>
<reference evidence="1" key="1">
    <citation type="submission" date="2024-09" db="EMBL/GenBank/DDBJ databases">
        <title>Black Yeasts Isolated from many extreme environments.</title>
        <authorList>
            <person name="Coleine C."/>
            <person name="Stajich J.E."/>
            <person name="Selbmann L."/>
        </authorList>
    </citation>
    <scope>NUCLEOTIDE SEQUENCE</scope>
    <source>
        <strain evidence="1">CCFEE 5737</strain>
    </source>
</reference>
<dbReference type="Proteomes" id="UP001186974">
    <property type="component" value="Unassembled WGS sequence"/>
</dbReference>
<comment type="caution">
    <text evidence="1">The sequence shown here is derived from an EMBL/GenBank/DDBJ whole genome shotgun (WGS) entry which is preliminary data.</text>
</comment>
<sequence length="131" mass="14940">MAGMEEQQGPQKLLAKCTLYNIRKLTTHLAQSIPTEACKMAADMYLSNFASNYQEIDPCTDFDVMVCGGWREKNEFRPDQSSIGTLQQMDERSEAILRTIMEAPYQSNNSYTGQNSTLDRQNFEKMISAYD</sequence>